<dbReference type="Gramene" id="AET5Gv20605700.1">
    <property type="protein sequence ID" value="AET5Gv20605700.1"/>
    <property type="gene ID" value="AET5Gv20605700"/>
</dbReference>
<dbReference type="EnsemblPlants" id="AET5Gv20605700.1">
    <property type="protein sequence ID" value="AET5Gv20605700.1"/>
    <property type="gene ID" value="AET5Gv20605700"/>
</dbReference>
<feature type="region of interest" description="Disordered" evidence="4">
    <location>
        <begin position="222"/>
        <end position="247"/>
    </location>
</feature>
<dbReference type="InterPro" id="IPR002068">
    <property type="entry name" value="A-crystallin/Hsp20_dom"/>
</dbReference>
<dbReference type="CDD" id="cd06464">
    <property type="entry name" value="ACD_sHsps-like"/>
    <property type="match status" value="1"/>
</dbReference>
<dbReference type="Proteomes" id="UP000015105">
    <property type="component" value="Chromosome 5D"/>
</dbReference>
<feature type="compositionally biased region" description="Basic and acidic residues" evidence="4">
    <location>
        <begin position="222"/>
        <end position="235"/>
    </location>
</feature>
<feature type="region of interest" description="Disordered" evidence="4">
    <location>
        <begin position="66"/>
        <end position="117"/>
    </location>
</feature>
<organism evidence="6 7">
    <name type="scientific">Aegilops tauschii subsp. strangulata</name>
    <name type="common">Goatgrass</name>
    <dbReference type="NCBI Taxonomy" id="200361"/>
    <lineage>
        <taxon>Eukaryota</taxon>
        <taxon>Viridiplantae</taxon>
        <taxon>Streptophyta</taxon>
        <taxon>Embryophyta</taxon>
        <taxon>Tracheophyta</taxon>
        <taxon>Spermatophyta</taxon>
        <taxon>Magnoliopsida</taxon>
        <taxon>Liliopsida</taxon>
        <taxon>Poales</taxon>
        <taxon>Poaceae</taxon>
        <taxon>BOP clade</taxon>
        <taxon>Pooideae</taxon>
        <taxon>Triticodae</taxon>
        <taxon>Triticeae</taxon>
        <taxon>Triticinae</taxon>
        <taxon>Aegilops</taxon>
    </lineage>
</organism>
<dbReference type="PANTHER" id="PTHR46733:SF2">
    <property type="entry name" value="25.3 KDA HEAT SHOCK PROTEIN, CHLOROPLASTIC-LIKE"/>
    <property type="match status" value="1"/>
</dbReference>
<dbReference type="SUPFAM" id="SSF49764">
    <property type="entry name" value="HSP20-like chaperones"/>
    <property type="match status" value="1"/>
</dbReference>
<keyword evidence="7" id="KW-1185">Reference proteome</keyword>
<dbReference type="STRING" id="200361.A0A453L303"/>
<dbReference type="InterPro" id="IPR008978">
    <property type="entry name" value="HSP20-like_chaperone"/>
</dbReference>
<dbReference type="GO" id="GO:0009408">
    <property type="term" value="P:response to heat"/>
    <property type="evidence" value="ECO:0007669"/>
    <property type="project" value="InterPro"/>
</dbReference>
<name>A0A453L303_AEGTS</name>
<reference evidence="6" key="4">
    <citation type="submission" date="2019-03" db="UniProtKB">
        <authorList>
            <consortium name="EnsemblPlants"/>
        </authorList>
    </citation>
    <scope>IDENTIFICATION</scope>
</reference>
<evidence type="ECO:0000313" key="6">
    <source>
        <dbReference type="EnsemblPlants" id="AET5Gv20605700.1"/>
    </source>
</evidence>
<evidence type="ECO:0000256" key="2">
    <source>
        <dbReference type="PROSITE-ProRule" id="PRU00285"/>
    </source>
</evidence>
<evidence type="ECO:0000256" key="3">
    <source>
        <dbReference type="RuleBase" id="RU003616"/>
    </source>
</evidence>
<reference evidence="6" key="3">
    <citation type="journal article" date="2017" name="Nature">
        <title>Genome sequence of the progenitor of the wheat D genome Aegilops tauschii.</title>
        <authorList>
            <person name="Luo M.C."/>
            <person name="Gu Y.Q."/>
            <person name="Puiu D."/>
            <person name="Wang H."/>
            <person name="Twardziok S.O."/>
            <person name="Deal K.R."/>
            <person name="Huo N."/>
            <person name="Zhu T."/>
            <person name="Wang L."/>
            <person name="Wang Y."/>
            <person name="McGuire P.E."/>
            <person name="Liu S."/>
            <person name="Long H."/>
            <person name="Ramasamy R.K."/>
            <person name="Rodriguez J.C."/>
            <person name="Van S.L."/>
            <person name="Yuan L."/>
            <person name="Wang Z."/>
            <person name="Xia Z."/>
            <person name="Xiao L."/>
            <person name="Anderson O.D."/>
            <person name="Ouyang S."/>
            <person name="Liang Y."/>
            <person name="Zimin A.V."/>
            <person name="Pertea G."/>
            <person name="Qi P."/>
            <person name="Bennetzen J.L."/>
            <person name="Dai X."/>
            <person name="Dawson M.W."/>
            <person name="Muller H.G."/>
            <person name="Kugler K."/>
            <person name="Rivarola-Duarte L."/>
            <person name="Spannagl M."/>
            <person name="Mayer K.F.X."/>
            <person name="Lu F.H."/>
            <person name="Bevan M.W."/>
            <person name="Leroy P."/>
            <person name="Li P."/>
            <person name="You F.M."/>
            <person name="Sun Q."/>
            <person name="Liu Z."/>
            <person name="Lyons E."/>
            <person name="Wicker T."/>
            <person name="Salzberg S.L."/>
            <person name="Devos K.M."/>
            <person name="Dvorak J."/>
        </authorList>
    </citation>
    <scope>NUCLEOTIDE SEQUENCE [LARGE SCALE GENOMIC DNA]</scope>
    <source>
        <strain evidence="6">cv. AL8/78</strain>
    </source>
</reference>
<dbReference type="PANTHER" id="PTHR46733">
    <property type="entry name" value="26.5 KDA HEAT SHOCK PROTEIN, MITOCHONDRIAL"/>
    <property type="match status" value="1"/>
</dbReference>
<feature type="domain" description="SHSP" evidence="5">
    <location>
        <begin position="174"/>
        <end position="297"/>
    </location>
</feature>
<reference evidence="7" key="2">
    <citation type="journal article" date="2017" name="Nat. Plants">
        <title>The Aegilops tauschii genome reveals multiple impacts of transposons.</title>
        <authorList>
            <person name="Zhao G."/>
            <person name="Zou C."/>
            <person name="Li K."/>
            <person name="Wang K."/>
            <person name="Li T."/>
            <person name="Gao L."/>
            <person name="Zhang X."/>
            <person name="Wang H."/>
            <person name="Yang Z."/>
            <person name="Liu X."/>
            <person name="Jiang W."/>
            <person name="Mao L."/>
            <person name="Kong X."/>
            <person name="Jiao Y."/>
            <person name="Jia J."/>
        </authorList>
    </citation>
    <scope>NUCLEOTIDE SEQUENCE [LARGE SCALE GENOMIC DNA]</scope>
    <source>
        <strain evidence="7">cv. AL8/78</strain>
    </source>
</reference>
<evidence type="ECO:0000256" key="1">
    <source>
        <dbReference type="ARBA" id="ARBA00023016"/>
    </source>
</evidence>
<dbReference type="Pfam" id="PF00011">
    <property type="entry name" value="HSP20"/>
    <property type="match status" value="1"/>
</dbReference>
<reference evidence="7" key="1">
    <citation type="journal article" date="2014" name="Science">
        <title>Ancient hybridizations among the ancestral genomes of bread wheat.</title>
        <authorList>
            <consortium name="International Wheat Genome Sequencing Consortium,"/>
            <person name="Marcussen T."/>
            <person name="Sandve S.R."/>
            <person name="Heier L."/>
            <person name="Spannagl M."/>
            <person name="Pfeifer M."/>
            <person name="Jakobsen K.S."/>
            <person name="Wulff B.B."/>
            <person name="Steuernagel B."/>
            <person name="Mayer K.F."/>
            <person name="Olsen O.A."/>
        </authorList>
    </citation>
    <scope>NUCLEOTIDE SEQUENCE [LARGE SCALE GENOMIC DNA]</scope>
    <source>
        <strain evidence="7">cv. AL8/78</strain>
    </source>
</reference>
<protein>
    <recommendedName>
        <fullName evidence="5">SHSP domain-containing protein</fullName>
    </recommendedName>
</protein>
<proteinExistence type="inferred from homology"/>
<dbReference type="InterPro" id="IPR044587">
    <property type="entry name" value="HSP21-like"/>
</dbReference>
<dbReference type="Gene3D" id="2.60.40.790">
    <property type="match status" value="1"/>
</dbReference>
<dbReference type="PROSITE" id="PS01031">
    <property type="entry name" value="SHSP"/>
    <property type="match status" value="1"/>
</dbReference>
<accession>A0A453L303</accession>
<evidence type="ECO:0000256" key="4">
    <source>
        <dbReference type="SAM" id="MobiDB-lite"/>
    </source>
</evidence>
<sequence length="297" mass="33072">HPSHDPSVSAISLLPLYIKRTGHHCVLQSRSFLIKQLINPSPRQIKSPARMLQAVVSNPQPVAASLGAPCRPGRGSVRVRSTRNGSADNLDHLRRPPTATARQPRQGNGSPAPRRRVIQTTPFGLWDSFPDARTLDQMMRTMERIMDEADDDDGRRPFVVPAAPTARRADDTAAGYRRGRTPWEIKERAGDYLVRFDMPGMTREDVRVSVQDRTLVVVAEKAAKQGEADGEKDKDNEEEEEEEAWPAASYGRYRTRVELPENVEVERIAAEARDGVLYLNIPKVSPSGGKVLSIQVQ</sequence>
<reference evidence="6" key="5">
    <citation type="journal article" date="2021" name="G3 (Bethesda)">
        <title>Aegilops tauschii genome assembly Aet v5.0 features greater sequence contiguity and improved annotation.</title>
        <authorList>
            <person name="Wang L."/>
            <person name="Zhu T."/>
            <person name="Rodriguez J.C."/>
            <person name="Deal K.R."/>
            <person name="Dubcovsky J."/>
            <person name="McGuire P.E."/>
            <person name="Lux T."/>
            <person name="Spannagl M."/>
            <person name="Mayer K.F.X."/>
            <person name="Baldrich P."/>
            <person name="Meyers B.C."/>
            <person name="Huo N."/>
            <person name="Gu Y.Q."/>
            <person name="Zhou H."/>
            <person name="Devos K.M."/>
            <person name="Bennetzen J.L."/>
            <person name="Unver T."/>
            <person name="Budak H."/>
            <person name="Gulick P.J."/>
            <person name="Galiba G."/>
            <person name="Kalapos B."/>
            <person name="Nelson D.R."/>
            <person name="Li P."/>
            <person name="You F.M."/>
            <person name="Luo M.C."/>
            <person name="Dvorak J."/>
        </authorList>
    </citation>
    <scope>NUCLEOTIDE SEQUENCE [LARGE SCALE GENOMIC DNA]</scope>
    <source>
        <strain evidence="6">cv. AL8/78</strain>
    </source>
</reference>
<dbReference type="AlphaFoldDB" id="A0A453L303"/>
<evidence type="ECO:0000259" key="5">
    <source>
        <dbReference type="PROSITE" id="PS01031"/>
    </source>
</evidence>
<feature type="compositionally biased region" description="Low complexity" evidence="4">
    <location>
        <begin position="96"/>
        <end position="106"/>
    </location>
</feature>
<keyword evidence="1" id="KW-0346">Stress response</keyword>
<comment type="similarity">
    <text evidence="2 3">Belongs to the small heat shock protein (HSP20) family.</text>
</comment>
<evidence type="ECO:0000313" key="7">
    <source>
        <dbReference type="Proteomes" id="UP000015105"/>
    </source>
</evidence>